<protein>
    <recommendedName>
        <fullName evidence="6 7">Small ribosomal subunit protein uS4</fullName>
    </recommendedName>
</protein>
<feature type="domain" description="RNA-binding S4" evidence="9">
    <location>
        <begin position="100"/>
        <end position="164"/>
    </location>
</feature>
<dbReference type="AlphaFoldDB" id="A0A1G2D428"/>
<evidence type="ECO:0000313" key="12">
    <source>
        <dbReference type="Proteomes" id="UP000177996"/>
    </source>
</evidence>
<accession>A0A1G2D428</accession>
<dbReference type="GO" id="GO:0015935">
    <property type="term" value="C:small ribosomal subunit"/>
    <property type="evidence" value="ECO:0007669"/>
    <property type="project" value="InterPro"/>
</dbReference>
<dbReference type="NCBIfam" id="TIGR01017">
    <property type="entry name" value="rpsD_bact"/>
    <property type="match status" value="1"/>
</dbReference>
<evidence type="ECO:0000256" key="8">
    <source>
        <dbReference type="RuleBase" id="RU003699"/>
    </source>
</evidence>
<dbReference type="PANTHER" id="PTHR11831:SF4">
    <property type="entry name" value="SMALL RIBOSOMAL SUBUNIT PROTEIN US4M"/>
    <property type="match status" value="1"/>
</dbReference>
<evidence type="ECO:0000256" key="5">
    <source>
        <dbReference type="ARBA" id="ARBA00023274"/>
    </source>
</evidence>
<dbReference type="InterPro" id="IPR018079">
    <property type="entry name" value="Ribosomal_uS4_CS"/>
</dbReference>
<evidence type="ECO:0000259" key="10">
    <source>
        <dbReference type="SMART" id="SM01390"/>
    </source>
</evidence>
<dbReference type="Gene3D" id="3.10.290.10">
    <property type="entry name" value="RNA-binding S4 domain"/>
    <property type="match status" value="1"/>
</dbReference>
<keyword evidence="5 7" id="KW-0687">Ribonucleoprotein</keyword>
<dbReference type="Gene3D" id="1.10.1050.10">
    <property type="entry name" value="Ribosomal Protein S4 Delta 41, Chain A, domain 1"/>
    <property type="match status" value="1"/>
</dbReference>
<sequence>MSTIPKCKTCRRAGEKLFLKGDKCFTPKCIFEKRPTPPGKPLSERKHRSMMTEYGIQLKEKQKIRNVYGLSEGQFSRYVKEASAKSSGSPVDRLFDRLERRLDNVVYRLGFAQSRTQARQMVSHGHFMIGIRKMTVPSYEVKTGEVVSVRPGSQQSALFTAVGEKLQKHPVPNWIVVNVPKLSAEVRGSPKYDKSEIGFNFQSVIEFYSR</sequence>
<evidence type="ECO:0000256" key="2">
    <source>
        <dbReference type="ARBA" id="ARBA00022730"/>
    </source>
</evidence>
<evidence type="ECO:0000256" key="3">
    <source>
        <dbReference type="ARBA" id="ARBA00022884"/>
    </source>
</evidence>
<name>A0A1G2D428_9BACT</name>
<keyword evidence="3 7" id="KW-0694">RNA-binding</keyword>
<dbReference type="NCBIfam" id="NF003717">
    <property type="entry name" value="PRK05327.1"/>
    <property type="match status" value="1"/>
</dbReference>
<dbReference type="SMART" id="SM01390">
    <property type="entry name" value="Ribosomal_S4"/>
    <property type="match status" value="1"/>
</dbReference>
<proteinExistence type="inferred from homology"/>
<evidence type="ECO:0000259" key="9">
    <source>
        <dbReference type="SMART" id="SM00363"/>
    </source>
</evidence>
<comment type="caution">
    <text evidence="11">The sequence shown here is derived from an EMBL/GenBank/DDBJ whole genome shotgun (WGS) entry which is preliminary data.</text>
</comment>
<evidence type="ECO:0000256" key="7">
    <source>
        <dbReference type="HAMAP-Rule" id="MF_01306"/>
    </source>
</evidence>
<dbReference type="InterPro" id="IPR036986">
    <property type="entry name" value="S4_RNA-bd_sf"/>
</dbReference>
<dbReference type="EMBL" id="MHLL01000058">
    <property type="protein sequence ID" value="OGZ07508.1"/>
    <property type="molecule type" value="Genomic_DNA"/>
</dbReference>
<dbReference type="PROSITE" id="PS00632">
    <property type="entry name" value="RIBOSOMAL_S4"/>
    <property type="match status" value="1"/>
</dbReference>
<dbReference type="FunFam" id="3.10.290.10:FF:000001">
    <property type="entry name" value="30S ribosomal protein S4"/>
    <property type="match status" value="1"/>
</dbReference>
<comment type="function">
    <text evidence="7">One of the primary rRNA binding proteins, it binds directly to 16S rRNA where it nucleates assembly of the body of the 30S subunit.</text>
</comment>
<dbReference type="GO" id="GO:0003735">
    <property type="term" value="F:structural constituent of ribosome"/>
    <property type="evidence" value="ECO:0007669"/>
    <property type="project" value="InterPro"/>
</dbReference>
<dbReference type="InterPro" id="IPR001912">
    <property type="entry name" value="Ribosomal_uS4_N"/>
</dbReference>
<dbReference type="SUPFAM" id="SSF55174">
    <property type="entry name" value="Alpha-L RNA-binding motif"/>
    <property type="match status" value="1"/>
</dbReference>
<dbReference type="GO" id="GO:0042274">
    <property type="term" value="P:ribosomal small subunit biogenesis"/>
    <property type="evidence" value="ECO:0007669"/>
    <property type="project" value="TreeGrafter"/>
</dbReference>
<dbReference type="STRING" id="1798661.A3D65_05970"/>
<dbReference type="Pfam" id="PF00163">
    <property type="entry name" value="Ribosomal_S4"/>
    <property type="match status" value="1"/>
</dbReference>
<dbReference type="HAMAP" id="MF_01306_B">
    <property type="entry name" value="Ribosomal_uS4_B"/>
    <property type="match status" value="1"/>
</dbReference>
<comment type="function">
    <text evidence="7">With S5 and S12 plays an important role in translational accuracy.</text>
</comment>
<feature type="domain" description="Small ribosomal subunit protein uS4 N-terminal" evidence="10">
    <location>
        <begin position="1"/>
        <end position="99"/>
    </location>
</feature>
<comment type="subunit">
    <text evidence="7">Part of the 30S ribosomal subunit. Contacts protein S5. The interaction surface between S4 and S5 is involved in control of translational fidelity.</text>
</comment>
<dbReference type="SMART" id="SM00363">
    <property type="entry name" value="S4"/>
    <property type="match status" value="1"/>
</dbReference>
<dbReference type="Pfam" id="PF01479">
    <property type="entry name" value="S4"/>
    <property type="match status" value="1"/>
</dbReference>
<keyword evidence="2 7" id="KW-0699">rRNA-binding</keyword>
<organism evidence="11 12">
    <name type="scientific">Candidatus Lloydbacteria bacterium RIFCSPHIGHO2_02_FULL_50_13</name>
    <dbReference type="NCBI Taxonomy" id="1798661"/>
    <lineage>
        <taxon>Bacteria</taxon>
        <taxon>Candidatus Lloydiibacteriota</taxon>
    </lineage>
</organism>
<evidence type="ECO:0000256" key="4">
    <source>
        <dbReference type="ARBA" id="ARBA00022980"/>
    </source>
</evidence>
<dbReference type="Proteomes" id="UP000177996">
    <property type="component" value="Unassembled WGS sequence"/>
</dbReference>
<dbReference type="GO" id="GO:0006412">
    <property type="term" value="P:translation"/>
    <property type="evidence" value="ECO:0007669"/>
    <property type="project" value="UniProtKB-UniRule"/>
</dbReference>
<dbReference type="InterPro" id="IPR022801">
    <property type="entry name" value="Ribosomal_uS4"/>
</dbReference>
<dbReference type="InterPro" id="IPR005709">
    <property type="entry name" value="Ribosomal_uS4_bac-type"/>
</dbReference>
<dbReference type="GO" id="GO:0019843">
    <property type="term" value="F:rRNA binding"/>
    <property type="evidence" value="ECO:0007669"/>
    <property type="project" value="UniProtKB-UniRule"/>
</dbReference>
<dbReference type="PANTHER" id="PTHR11831">
    <property type="entry name" value="30S 40S RIBOSOMAL PROTEIN"/>
    <property type="match status" value="1"/>
</dbReference>
<dbReference type="InterPro" id="IPR002942">
    <property type="entry name" value="S4_RNA-bd"/>
</dbReference>
<dbReference type="CDD" id="cd00165">
    <property type="entry name" value="S4"/>
    <property type="match status" value="1"/>
</dbReference>
<dbReference type="PROSITE" id="PS50889">
    <property type="entry name" value="S4"/>
    <property type="match status" value="1"/>
</dbReference>
<gene>
    <name evidence="7" type="primary">rpsD</name>
    <name evidence="11" type="ORF">A3D65_05970</name>
</gene>
<reference evidence="11 12" key="1">
    <citation type="journal article" date="2016" name="Nat. Commun.">
        <title>Thousands of microbial genomes shed light on interconnected biogeochemical processes in an aquifer system.</title>
        <authorList>
            <person name="Anantharaman K."/>
            <person name="Brown C.T."/>
            <person name="Hug L.A."/>
            <person name="Sharon I."/>
            <person name="Castelle C.J."/>
            <person name="Probst A.J."/>
            <person name="Thomas B.C."/>
            <person name="Singh A."/>
            <person name="Wilkins M.J."/>
            <person name="Karaoz U."/>
            <person name="Brodie E.L."/>
            <person name="Williams K.H."/>
            <person name="Hubbard S.S."/>
            <person name="Banfield J.F."/>
        </authorList>
    </citation>
    <scope>NUCLEOTIDE SEQUENCE [LARGE SCALE GENOMIC DNA]</scope>
</reference>
<keyword evidence="4 7" id="KW-0689">Ribosomal protein</keyword>
<evidence type="ECO:0000256" key="6">
    <source>
        <dbReference type="ARBA" id="ARBA00035254"/>
    </source>
</evidence>
<evidence type="ECO:0000313" key="11">
    <source>
        <dbReference type="EMBL" id="OGZ07508.1"/>
    </source>
</evidence>
<comment type="similarity">
    <text evidence="1 7 8">Belongs to the universal ribosomal protein uS4 family.</text>
</comment>
<evidence type="ECO:0000256" key="1">
    <source>
        <dbReference type="ARBA" id="ARBA00007465"/>
    </source>
</evidence>